<keyword evidence="1" id="KW-0645">Protease</keyword>
<dbReference type="eggNOG" id="KOG2100">
    <property type="taxonomic scope" value="Eukaryota"/>
</dbReference>
<evidence type="ECO:0000313" key="5">
    <source>
        <dbReference type="EnsemblMetazoa" id="RPRC008230-PA"/>
    </source>
</evidence>
<proteinExistence type="predicted"/>
<keyword evidence="1" id="KW-0378">Hydrolase</keyword>
<accession>T1HW10</accession>
<dbReference type="GO" id="GO:0008236">
    <property type="term" value="F:serine-type peptidase activity"/>
    <property type="evidence" value="ECO:0007669"/>
    <property type="project" value="UniProtKB-KW"/>
</dbReference>
<dbReference type="HOGENOM" id="CLU_1715509_0_0_1"/>
<dbReference type="Proteomes" id="UP000015103">
    <property type="component" value="Unassembled WGS sequence"/>
</dbReference>
<dbReference type="Gene3D" id="3.40.50.1820">
    <property type="entry name" value="alpha/beta hydrolase"/>
    <property type="match status" value="1"/>
</dbReference>
<dbReference type="Pfam" id="PF00326">
    <property type="entry name" value="Peptidase_S9"/>
    <property type="match status" value="1"/>
</dbReference>
<dbReference type="SUPFAM" id="SSF53474">
    <property type="entry name" value="alpha/beta-Hydrolases"/>
    <property type="match status" value="1"/>
</dbReference>
<dbReference type="VEuPathDB" id="VectorBase:RPRC008230"/>
<reference evidence="5" key="1">
    <citation type="submission" date="2015-05" db="UniProtKB">
        <authorList>
            <consortium name="EnsemblMetazoa"/>
        </authorList>
    </citation>
    <scope>IDENTIFICATION</scope>
</reference>
<dbReference type="EMBL" id="ACPB03005885">
    <property type="status" value="NOT_ANNOTATED_CDS"/>
    <property type="molecule type" value="Genomic_DNA"/>
</dbReference>
<dbReference type="GO" id="GO:0006508">
    <property type="term" value="P:proteolysis"/>
    <property type="evidence" value="ECO:0007669"/>
    <property type="project" value="InterPro"/>
</dbReference>
<sequence length="153" mass="17053">MSTYLSALRVPSMTTSPHPSTALMQPHTITLPPPCYSVWTERWLATADVTDNYRGYEECDVTKRAGNIKEGSLTVVHGTGDLGVHYHHAMLMSSTLVQAGILFNQISYPDEGHGLEGVSSHLHKVLDQVWDNCFGVLDYTEWEQGTSYFSFKS</sequence>
<name>T1HW10_RHOPR</name>
<dbReference type="GO" id="GO:0004177">
    <property type="term" value="F:aminopeptidase activity"/>
    <property type="evidence" value="ECO:0007669"/>
    <property type="project" value="UniProtKB-KW"/>
</dbReference>
<protein>
    <submittedName>
        <fullName evidence="5">Peptidase_S9 domain-containing protein</fullName>
    </submittedName>
</protein>
<dbReference type="InterPro" id="IPR050278">
    <property type="entry name" value="Serine_Prot_S9B/DPPIV"/>
</dbReference>
<dbReference type="InterPro" id="IPR029058">
    <property type="entry name" value="AB_hydrolase_fold"/>
</dbReference>
<dbReference type="EMBL" id="ACPB03005884">
    <property type="status" value="NOT_ANNOTATED_CDS"/>
    <property type="molecule type" value="Genomic_DNA"/>
</dbReference>
<dbReference type="PANTHER" id="PTHR11731:SF200">
    <property type="entry name" value="DIPEPTIDYL PEPTIDASE 10, ISOFORM B"/>
    <property type="match status" value="1"/>
</dbReference>
<evidence type="ECO:0000256" key="3">
    <source>
        <dbReference type="ARBA" id="ARBA00023180"/>
    </source>
</evidence>
<dbReference type="AlphaFoldDB" id="T1HW10"/>
<evidence type="ECO:0000313" key="6">
    <source>
        <dbReference type="Proteomes" id="UP000015103"/>
    </source>
</evidence>
<keyword evidence="1" id="KW-0031">Aminopeptidase</keyword>
<dbReference type="GO" id="GO:0008239">
    <property type="term" value="F:dipeptidyl-peptidase activity"/>
    <property type="evidence" value="ECO:0007669"/>
    <property type="project" value="TreeGrafter"/>
</dbReference>
<keyword evidence="3" id="KW-0325">Glycoprotein</keyword>
<dbReference type="InterPro" id="IPR001375">
    <property type="entry name" value="Peptidase_S9_cat"/>
</dbReference>
<keyword evidence="6" id="KW-1185">Reference proteome</keyword>
<evidence type="ECO:0000256" key="1">
    <source>
        <dbReference type="ARBA" id="ARBA00022438"/>
    </source>
</evidence>
<keyword evidence="2" id="KW-0720">Serine protease</keyword>
<dbReference type="PANTHER" id="PTHR11731">
    <property type="entry name" value="PROTEASE FAMILY S9B,C DIPEPTIDYL-PEPTIDASE IV-RELATED"/>
    <property type="match status" value="1"/>
</dbReference>
<feature type="domain" description="Peptidase S9 prolyl oligopeptidase catalytic" evidence="4">
    <location>
        <begin position="38"/>
        <end position="127"/>
    </location>
</feature>
<evidence type="ECO:0000259" key="4">
    <source>
        <dbReference type="Pfam" id="PF00326"/>
    </source>
</evidence>
<dbReference type="EnsemblMetazoa" id="RPRC008230-RA">
    <property type="protein sequence ID" value="RPRC008230-PA"/>
    <property type="gene ID" value="RPRC008230"/>
</dbReference>
<dbReference type="STRING" id="13249.T1HW10"/>
<evidence type="ECO:0000256" key="2">
    <source>
        <dbReference type="ARBA" id="ARBA00022825"/>
    </source>
</evidence>
<dbReference type="GO" id="GO:0005886">
    <property type="term" value="C:plasma membrane"/>
    <property type="evidence" value="ECO:0007669"/>
    <property type="project" value="TreeGrafter"/>
</dbReference>
<dbReference type="InParanoid" id="T1HW10"/>
<organism evidence="5 6">
    <name type="scientific">Rhodnius prolixus</name>
    <name type="common">Triatomid bug</name>
    <dbReference type="NCBI Taxonomy" id="13249"/>
    <lineage>
        <taxon>Eukaryota</taxon>
        <taxon>Metazoa</taxon>
        <taxon>Ecdysozoa</taxon>
        <taxon>Arthropoda</taxon>
        <taxon>Hexapoda</taxon>
        <taxon>Insecta</taxon>
        <taxon>Pterygota</taxon>
        <taxon>Neoptera</taxon>
        <taxon>Paraneoptera</taxon>
        <taxon>Hemiptera</taxon>
        <taxon>Heteroptera</taxon>
        <taxon>Panheteroptera</taxon>
        <taxon>Cimicomorpha</taxon>
        <taxon>Reduviidae</taxon>
        <taxon>Triatominae</taxon>
        <taxon>Rhodnius</taxon>
    </lineage>
</organism>